<dbReference type="PROSITE" id="PS51819">
    <property type="entry name" value="VOC"/>
    <property type="match status" value="1"/>
</dbReference>
<comment type="cofactor">
    <cofactor evidence="1 8">
        <name>Fe(2+)</name>
        <dbReference type="ChEBI" id="CHEBI:29033"/>
    </cofactor>
</comment>
<evidence type="ECO:0000259" key="9">
    <source>
        <dbReference type="PROSITE" id="PS51819"/>
    </source>
</evidence>
<comment type="caution">
    <text evidence="10">The sequence shown here is derived from an EMBL/GenBank/DDBJ whole genome shotgun (WGS) entry which is preliminary data.</text>
</comment>
<dbReference type="InterPro" id="IPR004360">
    <property type="entry name" value="Glyas_Fos-R_dOase_dom"/>
</dbReference>
<dbReference type="InterPro" id="IPR037523">
    <property type="entry name" value="VOC_core"/>
</dbReference>
<keyword evidence="4 8" id="KW-0058">Aromatic hydrocarbons catabolism</keyword>
<evidence type="ECO:0000256" key="1">
    <source>
        <dbReference type="ARBA" id="ARBA00001954"/>
    </source>
</evidence>
<dbReference type="Proteomes" id="UP000245712">
    <property type="component" value="Unassembled WGS sequence"/>
</dbReference>
<reference evidence="10 11" key="1">
    <citation type="submission" date="2018-05" db="EMBL/GenBank/DDBJ databases">
        <title>Genomic Encyclopedia of Type Strains, Phase IV (KMG-V): Genome sequencing to study the core and pangenomes of soil and plant-associated prokaryotes.</title>
        <authorList>
            <person name="Whitman W."/>
        </authorList>
    </citation>
    <scope>NUCLEOTIDE SEQUENCE [LARGE SCALE GENOMIC DNA]</scope>
    <source>
        <strain evidence="10 11">SCZa-39</strain>
    </source>
</reference>
<evidence type="ECO:0000256" key="5">
    <source>
        <dbReference type="ARBA" id="ARBA00022964"/>
    </source>
</evidence>
<evidence type="ECO:0000313" key="10">
    <source>
        <dbReference type="EMBL" id="PVX59465.1"/>
    </source>
</evidence>
<protein>
    <submittedName>
        <fullName evidence="10">Catechol 2,3-dioxygenase-like lactoylglutathione lyase family enzyme</fullName>
    </submittedName>
</protein>
<name>A0ABX5K8P5_9BURK</name>
<gene>
    <name evidence="10" type="ORF">C7402_1555</name>
</gene>
<keyword evidence="11" id="KW-1185">Reference proteome</keyword>
<keyword evidence="6 8" id="KW-0560">Oxidoreductase</keyword>
<evidence type="ECO:0000256" key="6">
    <source>
        <dbReference type="ARBA" id="ARBA00023002"/>
    </source>
</evidence>
<dbReference type="RefSeq" id="WP_116615289.1">
    <property type="nucleotide sequence ID" value="NZ_QEOB01000055.1"/>
</dbReference>
<dbReference type="Pfam" id="PF00903">
    <property type="entry name" value="Glyoxalase"/>
    <property type="match status" value="1"/>
</dbReference>
<evidence type="ECO:0000313" key="11">
    <source>
        <dbReference type="Proteomes" id="UP000245712"/>
    </source>
</evidence>
<dbReference type="SUPFAM" id="SSF54593">
    <property type="entry name" value="Glyoxalase/Bleomycin resistance protein/Dihydroxybiphenyl dioxygenase"/>
    <property type="match status" value="1"/>
</dbReference>
<feature type="domain" description="VOC" evidence="9">
    <location>
        <begin position="16"/>
        <end position="139"/>
    </location>
</feature>
<comment type="similarity">
    <text evidence="2 8">Belongs to the extradiol ring-cleavage dioxygenase family.</text>
</comment>
<evidence type="ECO:0000256" key="4">
    <source>
        <dbReference type="ARBA" id="ARBA00022797"/>
    </source>
</evidence>
<proteinExistence type="inferred from homology"/>
<sequence length="198" mass="22472">MTLPNTEPTTKRTGLTLSHMGFFVSDMAKVEDFYTRVLEFTVTDRGTLPTPRGPVSLVFMSRDPRVHHQIVLASGRPEQLPFNPINQISFEADSLDTLKRFHKRFVEEEMEEITPVTHGNAISIYARDPEGNRLEIFIDTPWYVDQPMRVSVDFALPDEALLAEVERHASTLPGFRPREEWEQEMAARMGIAGIASAV</sequence>
<dbReference type="EMBL" id="QEOB01000055">
    <property type="protein sequence ID" value="PVX59465.1"/>
    <property type="molecule type" value="Genomic_DNA"/>
</dbReference>
<dbReference type="Gene3D" id="3.10.180.10">
    <property type="entry name" value="2,3-Dihydroxybiphenyl 1,2-Dioxygenase, domain 1"/>
    <property type="match status" value="1"/>
</dbReference>
<keyword evidence="3" id="KW-0479">Metal-binding</keyword>
<evidence type="ECO:0000256" key="7">
    <source>
        <dbReference type="ARBA" id="ARBA00023004"/>
    </source>
</evidence>
<evidence type="ECO:0000256" key="3">
    <source>
        <dbReference type="ARBA" id="ARBA00022723"/>
    </source>
</evidence>
<accession>A0ABX5K8P5</accession>
<keyword evidence="7 8" id="KW-0408">Iron</keyword>
<dbReference type="PROSITE" id="PS00082">
    <property type="entry name" value="EXTRADIOL_DIOXYGENAS"/>
    <property type="match status" value="1"/>
</dbReference>
<dbReference type="InterPro" id="IPR000486">
    <property type="entry name" value="Xdiol_ring_cleave_dOase_1/2"/>
</dbReference>
<evidence type="ECO:0000256" key="8">
    <source>
        <dbReference type="RuleBase" id="RU000683"/>
    </source>
</evidence>
<organism evidence="10 11">
    <name type="scientific">Paraburkholderia unamae</name>
    <dbReference type="NCBI Taxonomy" id="219649"/>
    <lineage>
        <taxon>Bacteria</taxon>
        <taxon>Pseudomonadati</taxon>
        <taxon>Pseudomonadota</taxon>
        <taxon>Betaproteobacteria</taxon>
        <taxon>Burkholderiales</taxon>
        <taxon>Burkholderiaceae</taxon>
        <taxon>Paraburkholderia</taxon>
    </lineage>
</organism>
<dbReference type="InterPro" id="IPR029068">
    <property type="entry name" value="Glyas_Bleomycin-R_OHBP_Dase"/>
</dbReference>
<keyword evidence="5 8" id="KW-0223">Dioxygenase</keyword>
<evidence type="ECO:0000256" key="2">
    <source>
        <dbReference type="ARBA" id="ARBA00008784"/>
    </source>
</evidence>